<reference evidence="2 3" key="1">
    <citation type="submission" date="2021-06" db="EMBL/GenBank/DDBJ databases">
        <authorList>
            <person name="Palmer J.M."/>
        </authorList>
    </citation>
    <scope>NUCLEOTIDE SEQUENCE [LARGE SCALE GENOMIC DNA]</scope>
    <source>
        <strain evidence="2 3">GA_2019</strain>
        <tissue evidence="2">Muscle</tissue>
    </source>
</reference>
<evidence type="ECO:0000259" key="1">
    <source>
        <dbReference type="Pfam" id="PF08337"/>
    </source>
</evidence>
<feature type="domain" description="Plexin cytoplasmic RasGAP" evidence="1">
    <location>
        <begin position="71"/>
        <end position="96"/>
    </location>
</feature>
<accession>A0ABV0NGQ4</accession>
<dbReference type="InterPro" id="IPR008936">
    <property type="entry name" value="Rho_GTPase_activation_prot"/>
</dbReference>
<proteinExistence type="predicted"/>
<dbReference type="Proteomes" id="UP001476798">
    <property type="component" value="Unassembled WGS sequence"/>
</dbReference>
<evidence type="ECO:0000313" key="3">
    <source>
        <dbReference type="Proteomes" id="UP001476798"/>
    </source>
</evidence>
<dbReference type="Gene3D" id="1.10.506.10">
    <property type="entry name" value="GTPase Activation - p120gap, domain 1"/>
    <property type="match status" value="1"/>
</dbReference>
<name>A0ABV0NGQ4_9TELE</name>
<dbReference type="PANTHER" id="PTHR22625">
    <property type="entry name" value="PLEXIN"/>
    <property type="match status" value="1"/>
</dbReference>
<dbReference type="PANTHER" id="PTHR22625:SF59">
    <property type="entry name" value="PLEXIN-B1 ISOFORM X1"/>
    <property type="match status" value="1"/>
</dbReference>
<evidence type="ECO:0000313" key="2">
    <source>
        <dbReference type="EMBL" id="MEQ2170571.1"/>
    </source>
</evidence>
<feature type="domain" description="Plexin cytoplasmic RasGAP" evidence="1">
    <location>
        <begin position="4"/>
        <end position="56"/>
    </location>
</feature>
<dbReference type="EMBL" id="JAHRIO010040032">
    <property type="protein sequence ID" value="MEQ2170571.1"/>
    <property type="molecule type" value="Genomic_DNA"/>
</dbReference>
<comment type="caution">
    <text evidence="2">The sequence shown here is derived from an EMBL/GenBank/DDBJ whole genome shotgun (WGS) entry which is preliminary data.</text>
</comment>
<organism evidence="2 3">
    <name type="scientific">Goodea atripinnis</name>
    <dbReference type="NCBI Taxonomy" id="208336"/>
    <lineage>
        <taxon>Eukaryota</taxon>
        <taxon>Metazoa</taxon>
        <taxon>Chordata</taxon>
        <taxon>Craniata</taxon>
        <taxon>Vertebrata</taxon>
        <taxon>Euteleostomi</taxon>
        <taxon>Actinopterygii</taxon>
        <taxon>Neopterygii</taxon>
        <taxon>Teleostei</taxon>
        <taxon>Neoteleostei</taxon>
        <taxon>Acanthomorphata</taxon>
        <taxon>Ovalentaria</taxon>
        <taxon>Atherinomorphae</taxon>
        <taxon>Cyprinodontiformes</taxon>
        <taxon>Goodeidae</taxon>
        <taxon>Goodea</taxon>
    </lineage>
</organism>
<gene>
    <name evidence="2" type="ORF">GOODEAATRI_001634</name>
</gene>
<dbReference type="InterPro" id="IPR031148">
    <property type="entry name" value="Plexin"/>
</dbReference>
<dbReference type="InterPro" id="IPR013548">
    <property type="entry name" value="Plexin_cytoplasmic_RasGAP_dom"/>
</dbReference>
<keyword evidence="3" id="KW-1185">Reference proteome</keyword>
<sequence>MLDDGEEGGVRLWHLVKASDEAELPKHRRGSVREKGGERAKAIPEIYLTRLLSMKVKQPSGKMWNPSGGYHVDAVLSVIAQTFMDSCTIADHKLGRVRRSANVTEQSLTTSTHANLLCLWFFQPSFILSS</sequence>
<protein>
    <recommendedName>
        <fullName evidence="1">Plexin cytoplasmic RasGAP domain-containing protein</fullName>
    </recommendedName>
</protein>
<dbReference type="Pfam" id="PF08337">
    <property type="entry name" value="Plexin_cytopl"/>
    <property type="match status" value="2"/>
</dbReference>